<dbReference type="EMBL" id="FODO01000038">
    <property type="protein sequence ID" value="SEP04555.1"/>
    <property type="molecule type" value="Genomic_DNA"/>
</dbReference>
<evidence type="ECO:0000313" key="1">
    <source>
        <dbReference type="EMBL" id="SEP04555.1"/>
    </source>
</evidence>
<sequence length="106" mass="12565">MLYGYFFYPLFTLAYEQLLWVAEAAISEKCKLINTEKINSTYKGKLDYLRKIGVLSDHEYDYWNSFRELRNMASHLEQQRILPPGVTLRFISDISEFINALFVPTR</sequence>
<protein>
    <recommendedName>
        <fullName evidence="3">DUF4145 domain-containing protein</fullName>
    </recommendedName>
</protein>
<dbReference type="STRING" id="42354.SAMN05216333_1389"/>
<evidence type="ECO:0008006" key="3">
    <source>
        <dbReference type="Google" id="ProtNLM"/>
    </source>
</evidence>
<accession>A0A1H8UMW1</accession>
<proteinExistence type="predicted"/>
<gene>
    <name evidence="1" type="ORF">SAMN05216333_1389</name>
</gene>
<dbReference type="Proteomes" id="UP000198814">
    <property type="component" value="Unassembled WGS sequence"/>
</dbReference>
<organism evidence="1 2">
    <name type="scientific">Nitrosomonas oligotropha</name>
    <dbReference type="NCBI Taxonomy" id="42354"/>
    <lineage>
        <taxon>Bacteria</taxon>
        <taxon>Pseudomonadati</taxon>
        <taxon>Pseudomonadota</taxon>
        <taxon>Betaproteobacteria</taxon>
        <taxon>Nitrosomonadales</taxon>
        <taxon>Nitrosomonadaceae</taxon>
        <taxon>Nitrosomonas</taxon>
    </lineage>
</organism>
<keyword evidence="2" id="KW-1185">Reference proteome</keyword>
<dbReference type="AlphaFoldDB" id="A0A1H8UMW1"/>
<evidence type="ECO:0000313" key="2">
    <source>
        <dbReference type="Proteomes" id="UP000198814"/>
    </source>
</evidence>
<name>A0A1H8UMW1_9PROT</name>
<reference evidence="2" key="1">
    <citation type="submission" date="2016-10" db="EMBL/GenBank/DDBJ databases">
        <authorList>
            <person name="Varghese N."/>
            <person name="Submissions S."/>
        </authorList>
    </citation>
    <scope>NUCLEOTIDE SEQUENCE [LARGE SCALE GENOMIC DNA]</scope>
    <source>
        <strain evidence="2">Nm76</strain>
    </source>
</reference>